<dbReference type="KEGG" id="rsin:B6N60_03705"/>
<evidence type="ECO:0000256" key="1">
    <source>
        <dbReference type="SAM" id="Phobius"/>
    </source>
</evidence>
<organism evidence="2 3">
    <name type="scientific">Richelia sinica FACHB-800</name>
    <dbReference type="NCBI Taxonomy" id="1357546"/>
    <lineage>
        <taxon>Bacteria</taxon>
        <taxon>Bacillati</taxon>
        <taxon>Cyanobacteriota</taxon>
        <taxon>Cyanophyceae</taxon>
        <taxon>Nostocales</taxon>
        <taxon>Nostocaceae</taxon>
        <taxon>Richelia</taxon>
    </lineage>
</organism>
<evidence type="ECO:0000313" key="3">
    <source>
        <dbReference type="Proteomes" id="UP000683511"/>
    </source>
</evidence>
<dbReference type="AlphaFoldDB" id="A0A975TAP0"/>
<keyword evidence="1" id="KW-1133">Transmembrane helix</keyword>
<dbReference type="RefSeq" id="WP_190602380.1">
    <property type="nucleotide sequence ID" value="NZ_CP021056.1"/>
</dbReference>
<keyword evidence="1" id="KW-0812">Transmembrane</keyword>
<feature type="transmembrane region" description="Helical" evidence="1">
    <location>
        <begin position="117"/>
        <end position="137"/>
    </location>
</feature>
<protein>
    <submittedName>
        <fullName evidence="2">Uncharacterized protein</fullName>
    </submittedName>
</protein>
<evidence type="ECO:0000313" key="2">
    <source>
        <dbReference type="EMBL" id="QXE24995.1"/>
    </source>
</evidence>
<dbReference type="EMBL" id="CP021056">
    <property type="protein sequence ID" value="QXE24995.1"/>
    <property type="molecule type" value="Genomic_DNA"/>
</dbReference>
<sequence length="141" mass="15580">MSIFKIIPWFSLALVLLSYGTLGWVISETHVSWVIWLVILVAILILLLGLTTPWSKLAQYYSIFLKSNIRAFGATVAAAFLFFLMLAWFKVFLDTLLMIAATILVKIDFQSAGVKESLAFTLMSITSIAGLVGGAFLNQLV</sequence>
<keyword evidence="3" id="KW-1185">Reference proteome</keyword>
<name>A0A975TAP0_9NOST</name>
<feature type="transmembrane region" description="Helical" evidence="1">
    <location>
        <begin position="72"/>
        <end position="105"/>
    </location>
</feature>
<gene>
    <name evidence="2" type="ORF">B6N60_03705</name>
</gene>
<reference evidence="2" key="1">
    <citation type="submission" date="2017-04" db="EMBL/GenBank/DDBJ databases">
        <title>Genome deletions in a multicellular cyanobacterial endosymbiont for morphological adaptation in marine diatoms.</title>
        <authorList>
            <person name="Wang Y."/>
            <person name="Gao H."/>
            <person name="Li R."/>
            <person name="Xu X."/>
        </authorList>
    </citation>
    <scope>NUCLEOTIDE SEQUENCE</scope>
    <source>
        <strain evidence="2">FACHB 800</strain>
    </source>
</reference>
<dbReference type="Proteomes" id="UP000683511">
    <property type="component" value="Chromosome"/>
</dbReference>
<proteinExistence type="predicted"/>
<accession>A0A975TAP0</accession>
<feature type="transmembrane region" description="Helical" evidence="1">
    <location>
        <begin position="33"/>
        <end position="51"/>
    </location>
</feature>
<keyword evidence="1" id="KW-0472">Membrane</keyword>